<keyword evidence="10" id="KW-1185">Reference proteome</keyword>
<dbReference type="SMART" id="SM00091">
    <property type="entry name" value="PAS"/>
    <property type="match status" value="2"/>
</dbReference>
<evidence type="ECO:0000256" key="4">
    <source>
        <dbReference type="ARBA" id="ARBA00022679"/>
    </source>
</evidence>
<dbReference type="Gene3D" id="1.10.287.130">
    <property type="match status" value="1"/>
</dbReference>
<dbReference type="InterPro" id="IPR035965">
    <property type="entry name" value="PAS-like_dom_sf"/>
</dbReference>
<dbReference type="Pfam" id="PF08448">
    <property type="entry name" value="PAS_4"/>
    <property type="match status" value="2"/>
</dbReference>
<keyword evidence="3" id="KW-0597">Phosphoprotein</keyword>
<dbReference type="PROSITE" id="PS50113">
    <property type="entry name" value="PAC"/>
    <property type="match status" value="1"/>
</dbReference>
<dbReference type="InterPro" id="IPR036890">
    <property type="entry name" value="HATPase_C_sf"/>
</dbReference>
<dbReference type="PROSITE" id="PS50109">
    <property type="entry name" value="HIS_KIN"/>
    <property type="match status" value="1"/>
</dbReference>
<feature type="coiled-coil region" evidence="6">
    <location>
        <begin position="135"/>
        <end position="165"/>
    </location>
</feature>
<dbReference type="InterPro" id="IPR004358">
    <property type="entry name" value="Sig_transdc_His_kin-like_C"/>
</dbReference>
<evidence type="ECO:0000256" key="1">
    <source>
        <dbReference type="ARBA" id="ARBA00000085"/>
    </source>
</evidence>
<evidence type="ECO:0000259" key="7">
    <source>
        <dbReference type="PROSITE" id="PS50109"/>
    </source>
</evidence>
<dbReference type="EC" id="2.7.13.3" evidence="2"/>
<feature type="domain" description="PAC" evidence="8">
    <location>
        <begin position="430"/>
        <end position="483"/>
    </location>
</feature>
<dbReference type="Pfam" id="PF02518">
    <property type="entry name" value="HATPase_c"/>
    <property type="match status" value="1"/>
</dbReference>
<evidence type="ECO:0000256" key="2">
    <source>
        <dbReference type="ARBA" id="ARBA00012438"/>
    </source>
</evidence>
<evidence type="ECO:0000256" key="6">
    <source>
        <dbReference type="SAM" id="Coils"/>
    </source>
</evidence>
<evidence type="ECO:0000256" key="5">
    <source>
        <dbReference type="ARBA" id="ARBA00022777"/>
    </source>
</evidence>
<comment type="catalytic activity">
    <reaction evidence="1">
        <text>ATP + protein L-histidine = ADP + protein N-phospho-L-histidine.</text>
        <dbReference type="EC" id="2.7.13.3"/>
    </reaction>
</comment>
<dbReference type="InterPro" id="IPR003594">
    <property type="entry name" value="HATPase_dom"/>
</dbReference>
<protein>
    <recommendedName>
        <fullName evidence="2">histidine kinase</fullName>
        <ecNumber evidence="2">2.7.13.3</ecNumber>
    </recommendedName>
</protein>
<dbReference type="PRINTS" id="PR00344">
    <property type="entry name" value="BCTRLSENSOR"/>
</dbReference>
<dbReference type="Pfam" id="PF00512">
    <property type="entry name" value="HisKA"/>
    <property type="match status" value="1"/>
</dbReference>
<dbReference type="Gene3D" id="3.30.450.20">
    <property type="entry name" value="PAS domain"/>
    <property type="match status" value="2"/>
</dbReference>
<name>A0A239AMS5_9BACT</name>
<dbReference type="InterPro" id="IPR003661">
    <property type="entry name" value="HisK_dim/P_dom"/>
</dbReference>
<dbReference type="InterPro" id="IPR052162">
    <property type="entry name" value="Sensor_kinase/Photoreceptor"/>
</dbReference>
<evidence type="ECO:0000256" key="3">
    <source>
        <dbReference type="ARBA" id="ARBA00022553"/>
    </source>
</evidence>
<feature type="domain" description="Histidine kinase" evidence="7">
    <location>
        <begin position="522"/>
        <end position="737"/>
    </location>
</feature>
<dbReference type="SMART" id="SM00388">
    <property type="entry name" value="HisKA"/>
    <property type="match status" value="1"/>
</dbReference>
<dbReference type="SUPFAM" id="SSF55874">
    <property type="entry name" value="ATPase domain of HSP90 chaperone/DNA topoisomerase II/histidine kinase"/>
    <property type="match status" value="1"/>
</dbReference>
<proteinExistence type="predicted"/>
<dbReference type="PANTHER" id="PTHR43304:SF1">
    <property type="entry name" value="PAC DOMAIN-CONTAINING PROTEIN"/>
    <property type="match status" value="1"/>
</dbReference>
<dbReference type="NCBIfam" id="TIGR00229">
    <property type="entry name" value="sensory_box"/>
    <property type="match status" value="1"/>
</dbReference>
<dbReference type="Proteomes" id="UP000198310">
    <property type="component" value="Unassembled WGS sequence"/>
</dbReference>
<dbReference type="AlphaFoldDB" id="A0A239AMS5"/>
<feature type="coiled-coil region" evidence="6">
    <location>
        <begin position="283"/>
        <end position="351"/>
    </location>
</feature>
<dbReference type="PANTHER" id="PTHR43304">
    <property type="entry name" value="PHYTOCHROME-LIKE PROTEIN CPH1"/>
    <property type="match status" value="1"/>
</dbReference>
<dbReference type="InterPro" id="IPR000014">
    <property type="entry name" value="PAS"/>
</dbReference>
<keyword evidence="6" id="KW-0175">Coiled coil</keyword>
<dbReference type="EMBL" id="FZNS01000013">
    <property type="protein sequence ID" value="SNR96223.1"/>
    <property type="molecule type" value="Genomic_DNA"/>
</dbReference>
<accession>A0A239AMS5</accession>
<dbReference type="InterPro" id="IPR036097">
    <property type="entry name" value="HisK_dim/P_sf"/>
</dbReference>
<keyword evidence="5" id="KW-0418">Kinase</keyword>
<dbReference type="InterPro" id="IPR013656">
    <property type="entry name" value="PAS_4"/>
</dbReference>
<evidence type="ECO:0000313" key="9">
    <source>
        <dbReference type="EMBL" id="SNR96223.1"/>
    </source>
</evidence>
<gene>
    <name evidence="9" type="ORF">SAMN06269173_11364</name>
</gene>
<dbReference type="InterPro" id="IPR000700">
    <property type="entry name" value="PAS-assoc_C"/>
</dbReference>
<evidence type="ECO:0000313" key="10">
    <source>
        <dbReference type="Proteomes" id="UP000198310"/>
    </source>
</evidence>
<dbReference type="SUPFAM" id="SSF55785">
    <property type="entry name" value="PYP-like sensor domain (PAS domain)"/>
    <property type="match status" value="2"/>
</dbReference>
<dbReference type="RefSeq" id="WP_089334081.1">
    <property type="nucleotide sequence ID" value="NZ_FZNS01000013.1"/>
</dbReference>
<sequence>MSDVSLLAPSALPAPFLPALLDMLSNGVLYYLPLRDATGTIVDFRFGYFNSAAQQLLTLPAEPATTYLEQWPGATDSGTFAFLRDAILSDTPTHRNEFYPIEDRTICLRVQARRLDAGLLVTFTECHEQSSALAEETLRQSRTREQEARAEAERQRGELQRVFEQAPVAIAVYRGPTHIIEFANTSTYAIWGRPYKKGLGKPLLELLPEITGQGFDELLDQVRTTEEPYRGYSMPSQIQRNGQLETVYWDFVYVPMYDADGTAYGVLTVAMEVTEQVLTRQLAEEKERQTNYLNEELQAANEEILANNQELERTQAELRLLNEDLEARVLERTYELRHAQANERIAQQQAEAQHQLLHRVFEQSPIALCVMRGPTHIIDVVNPLAARIIGHPRKQLLGQPYADAVAKGPAQESLNLLQQVWKSGEAITLQDYAIRLSNSPSEKVGYYNLVYQPLRDDQGQVASIACVAINVTSQVIAREQVQSLNEELAAINEELQVTNEELNDTNTRLLRTNADLDNFIYTASHDLKAPITNIEGLLRLLEDLLPASVRGDELLMPVLTRMQESIERFTRTIAHLTDVNKLQLEFAHPAATTALFPVLNDVQQDLQPLFAQTGGEMSIDVDGCRTLFISEKNLRSVLYNLVSNALKYRHPARPPHVRISCRREDGRSILQVEDNGMGLTPRQQGKLFQLFERLHTHVEGTGVGLYMVKKMVENAGGTIIVQSQENQGTSFIMSFPR</sequence>
<dbReference type="CDD" id="cd00082">
    <property type="entry name" value="HisKA"/>
    <property type="match status" value="1"/>
</dbReference>
<evidence type="ECO:0000259" key="8">
    <source>
        <dbReference type="PROSITE" id="PS50113"/>
    </source>
</evidence>
<dbReference type="Gene3D" id="3.30.565.10">
    <property type="entry name" value="Histidine kinase-like ATPase, C-terminal domain"/>
    <property type="match status" value="1"/>
</dbReference>
<reference evidence="10" key="1">
    <citation type="submission" date="2017-06" db="EMBL/GenBank/DDBJ databases">
        <authorList>
            <person name="Varghese N."/>
            <person name="Submissions S."/>
        </authorList>
    </citation>
    <scope>NUCLEOTIDE SEQUENCE [LARGE SCALE GENOMIC DNA]</scope>
    <source>
        <strain evidence="10">DSM 28041</strain>
    </source>
</reference>
<feature type="coiled-coil region" evidence="6">
    <location>
        <begin position="474"/>
        <end position="512"/>
    </location>
</feature>
<organism evidence="9 10">
    <name type="scientific">Hymenobacter mucosus</name>
    <dbReference type="NCBI Taxonomy" id="1411120"/>
    <lineage>
        <taxon>Bacteria</taxon>
        <taxon>Pseudomonadati</taxon>
        <taxon>Bacteroidota</taxon>
        <taxon>Cytophagia</taxon>
        <taxon>Cytophagales</taxon>
        <taxon>Hymenobacteraceae</taxon>
        <taxon>Hymenobacter</taxon>
    </lineage>
</organism>
<dbReference type="SUPFAM" id="SSF47384">
    <property type="entry name" value="Homodimeric domain of signal transducing histidine kinase"/>
    <property type="match status" value="1"/>
</dbReference>
<keyword evidence="4" id="KW-0808">Transferase</keyword>
<dbReference type="GO" id="GO:0000155">
    <property type="term" value="F:phosphorelay sensor kinase activity"/>
    <property type="evidence" value="ECO:0007669"/>
    <property type="project" value="InterPro"/>
</dbReference>
<dbReference type="SMART" id="SM00387">
    <property type="entry name" value="HATPase_c"/>
    <property type="match status" value="1"/>
</dbReference>
<dbReference type="InterPro" id="IPR005467">
    <property type="entry name" value="His_kinase_dom"/>
</dbReference>